<dbReference type="PANTHER" id="PTHR24414">
    <property type="entry name" value="F-BOX/KELCH-REPEAT PROTEIN SKIP4"/>
    <property type="match status" value="1"/>
</dbReference>
<dbReference type="PANTHER" id="PTHR24414:SF107">
    <property type="entry name" value="GENOME ASSEMBLY, CHROMOSOME: A04"/>
    <property type="match status" value="1"/>
</dbReference>
<reference evidence="3 4" key="1">
    <citation type="submission" date="2020-02" db="EMBL/GenBank/DDBJ databases">
        <authorList>
            <person name="Ma Q."/>
            <person name="Huang Y."/>
            <person name="Song X."/>
            <person name="Pei D."/>
        </authorList>
    </citation>
    <scope>NUCLEOTIDE SEQUENCE [LARGE SCALE GENOMIC DNA]</scope>
    <source>
        <strain evidence="3">Sxm20200214</strain>
        <tissue evidence="3">Leaf</tissue>
    </source>
</reference>
<dbReference type="AlphaFoldDB" id="A0A8X7VB66"/>
<sequence length="319" mass="36711">MCSASNPDQTPPQKDNHLLSLPEDIVLSCLARVPRDCDLNLAYVSKTLRSFLSSPDLNRLRSLLHKSSLYVSFYEINENGTWTYRWLTLEKTTIGYRLVLFPCHRYPFMNRSLAVSVGSEIYFLLKYLEYPSDLWILDTRSVKLSQGPSMKAALMSEAVGVIDGKIYVMGFDRFEGTDEKIQVQVLDPKSKIWKSEGQEKVPPRTWYNNKITASLEGKVYMVKEVEGERMVHMESKKLAESNNPREGRRKENLNEALDWVCVVENVLYACYCSSGLMWFDSKLNVWRRVVSRYAERKCVALWSGIVTTVASFSRVVHCL</sequence>
<evidence type="ECO:0000313" key="4">
    <source>
        <dbReference type="Proteomes" id="UP000886595"/>
    </source>
</evidence>
<feature type="domain" description="FKB95-like N-terminal Kelch" evidence="2">
    <location>
        <begin position="88"/>
        <end position="291"/>
    </location>
</feature>
<organism evidence="3 4">
    <name type="scientific">Brassica carinata</name>
    <name type="common">Ethiopian mustard</name>
    <name type="synonym">Abyssinian cabbage</name>
    <dbReference type="NCBI Taxonomy" id="52824"/>
    <lineage>
        <taxon>Eukaryota</taxon>
        <taxon>Viridiplantae</taxon>
        <taxon>Streptophyta</taxon>
        <taxon>Embryophyta</taxon>
        <taxon>Tracheophyta</taxon>
        <taxon>Spermatophyta</taxon>
        <taxon>Magnoliopsida</taxon>
        <taxon>eudicotyledons</taxon>
        <taxon>Gunneridae</taxon>
        <taxon>Pentapetalae</taxon>
        <taxon>rosids</taxon>
        <taxon>malvids</taxon>
        <taxon>Brassicales</taxon>
        <taxon>Brassicaceae</taxon>
        <taxon>Brassiceae</taxon>
        <taxon>Brassica</taxon>
    </lineage>
</organism>
<dbReference type="Pfam" id="PF25210">
    <property type="entry name" value="Kelch_FKB95"/>
    <property type="match status" value="1"/>
</dbReference>
<comment type="caution">
    <text evidence="3">The sequence shown here is derived from an EMBL/GenBank/DDBJ whole genome shotgun (WGS) entry which is preliminary data.</text>
</comment>
<dbReference type="InterPro" id="IPR057499">
    <property type="entry name" value="Kelch_FKB95"/>
</dbReference>
<dbReference type="InterPro" id="IPR001810">
    <property type="entry name" value="F-box_dom"/>
</dbReference>
<dbReference type="SUPFAM" id="SSF117281">
    <property type="entry name" value="Kelch motif"/>
    <property type="match status" value="1"/>
</dbReference>
<evidence type="ECO:0008006" key="5">
    <source>
        <dbReference type="Google" id="ProtNLM"/>
    </source>
</evidence>
<feature type="domain" description="F-box" evidence="1">
    <location>
        <begin position="18"/>
        <end position="59"/>
    </location>
</feature>
<protein>
    <recommendedName>
        <fullName evidence="5">F-box domain-containing protein</fullName>
    </recommendedName>
</protein>
<dbReference type="CDD" id="cd22152">
    <property type="entry name" value="F-box_AtAFR-like"/>
    <property type="match status" value="1"/>
</dbReference>
<dbReference type="Gene3D" id="2.120.10.80">
    <property type="entry name" value="Kelch-type beta propeller"/>
    <property type="match status" value="1"/>
</dbReference>
<name>A0A8X7VB66_BRACI</name>
<dbReference type="InterPro" id="IPR050354">
    <property type="entry name" value="F-box/kelch-repeat_ARATH"/>
</dbReference>
<dbReference type="Proteomes" id="UP000886595">
    <property type="component" value="Unassembled WGS sequence"/>
</dbReference>
<accession>A0A8X7VB66</accession>
<dbReference type="OrthoDB" id="45365at2759"/>
<dbReference type="Pfam" id="PF00646">
    <property type="entry name" value="F-box"/>
    <property type="match status" value="1"/>
</dbReference>
<evidence type="ECO:0000259" key="1">
    <source>
        <dbReference type="Pfam" id="PF00646"/>
    </source>
</evidence>
<dbReference type="InterPro" id="IPR036047">
    <property type="entry name" value="F-box-like_dom_sf"/>
</dbReference>
<dbReference type="EMBL" id="JAAMPC010000006">
    <property type="protein sequence ID" value="KAG2308053.1"/>
    <property type="molecule type" value="Genomic_DNA"/>
</dbReference>
<dbReference type="SUPFAM" id="SSF81383">
    <property type="entry name" value="F-box domain"/>
    <property type="match status" value="1"/>
</dbReference>
<proteinExistence type="predicted"/>
<evidence type="ECO:0000259" key="2">
    <source>
        <dbReference type="Pfam" id="PF25210"/>
    </source>
</evidence>
<gene>
    <name evidence="3" type="ORF">Bca52824_027801</name>
</gene>
<evidence type="ECO:0000313" key="3">
    <source>
        <dbReference type="EMBL" id="KAG2308053.1"/>
    </source>
</evidence>
<keyword evidence="4" id="KW-1185">Reference proteome</keyword>
<dbReference type="InterPro" id="IPR015915">
    <property type="entry name" value="Kelch-typ_b-propeller"/>
</dbReference>